<comment type="caution">
    <text evidence="2">The sequence shown here is derived from an EMBL/GenBank/DDBJ whole genome shotgun (WGS) entry which is preliminary data.</text>
</comment>
<evidence type="ECO:0000313" key="3">
    <source>
        <dbReference type="Proteomes" id="UP001607302"/>
    </source>
</evidence>
<gene>
    <name evidence="2" type="ORF">V1478_014846</name>
</gene>
<dbReference type="EMBL" id="JAUDFV010000155">
    <property type="protein sequence ID" value="KAL2715148.1"/>
    <property type="molecule type" value="Genomic_DNA"/>
</dbReference>
<evidence type="ECO:0000256" key="1">
    <source>
        <dbReference type="SAM" id="MobiDB-lite"/>
    </source>
</evidence>
<reference evidence="2 3" key="1">
    <citation type="journal article" date="2024" name="Ann. Entomol. Soc. Am.">
        <title>Genomic analyses of the southern and eastern yellowjacket wasps (Hymenoptera: Vespidae) reveal evolutionary signatures of social life.</title>
        <authorList>
            <person name="Catto M.A."/>
            <person name="Caine P.B."/>
            <person name="Orr S.E."/>
            <person name="Hunt B.G."/>
            <person name="Goodisman M.A.D."/>
        </authorList>
    </citation>
    <scope>NUCLEOTIDE SEQUENCE [LARGE SCALE GENOMIC DNA]</scope>
    <source>
        <strain evidence="2">233</strain>
        <tissue evidence="2">Head and thorax</tissue>
    </source>
</reference>
<dbReference type="AlphaFoldDB" id="A0ABD2A3G7"/>
<evidence type="ECO:0000313" key="2">
    <source>
        <dbReference type="EMBL" id="KAL2715148.1"/>
    </source>
</evidence>
<feature type="compositionally biased region" description="Basic and acidic residues" evidence="1">
    <location>
        <begin position="120"/>
        <end position="143"/>
    </location>
</feature>
<keyword evidence="3" id="KW-1185">Reference proteome</keyword>
<sequence>MIRKHIRVTKDSDIHLADILPRIRIDGADGVAASTVAPRAACAGSGAVSAATAAMFNNLPCVFSMPRSVYRRAVTKHTGRDVEQQRSCGGGGGEGGGGGGGGGGEGEVPRSGGVEVVGGGDRRWKSVRGSRREPRASSEQSRR</sequence>
<proteinExistence type="predicted"/>
<feature type="compositionally biased region" description="Gly residues" evidence="1">
    <location>
        <begin position="88"/>
        <end position="106"/>
    </location>
</feature>
<feature type="region of interest" description="Disordered" evidence="1">
    <location>
        <begin position="75"/>
        <end position="143"/>
    </location>
</feature>
<name>A0ABD2A3G7_VESSQ</name>
<organism evidence="2 3">
    <name type="scientific">Vespula squamosa</name>
    <name type="common">Southern yellow jacket</name>
    <name type="synonym">Wasp</name>
    <dbReference type="NCBI Taxonomy" id="30214"/>
    <lineage>
        <taxon>Eukaryota</taxon>
        <taxon>Metazoa</taxon>
        <taxon>Ecdysozoa</taxon>
        <taxon>Arthropoda</taxon>
        <taxon>Hexapoda</taxon>
        <taxon>Insecta</taxon>
        <taxon>Pterygota</taxon>
        <taxon>Neoptera</taxon>
        <taxon>Endopterygota</taxon>
        <taxon>Hymenoptera</taxon>
        <taxon>Apocrita</taxon>
        <taxon>Aculeata</taxon>
        <taxon>Vespoidea</taxon>
        <taxon>Vespidae</taxon>
        <taxon>Vespinae</taxon>
        <taxon>Vespula</taxon>
    </lineage>
</organism>
<dbReference type="Proteomes" id="UP001607302">
    <property type="component" value="Unassembled WGS sequence"/>
</dbReference>
<accession>A0ABD2A3G7</accession>
<protein>
    <submittedName>
        <fullName evidence="2">Uncharacterized protein</fullName>
    </submittedName>
</protein>